<name>A0ABX7NM23_9BACT</name>
<dbReference type="InterPro" id="IPR011990">
    <property type="entry name" value="TPR-like_helical_dom_sf"/>
</dbReference>
<feature type="compositionally biased region" description="Pro residues" evidence="1">
    <location>
        <begin position="444"/>
        <end position="461"/>
    </location>
</feature>
<dbReference type="Gene3D" id="2.60.120.1440">
    <property type="match status" value="1"/>
</dbReference>
<dbReference type="InterPro" id="IPR041916">
    <property type="entry name" value="Anti_sigma_zinc_sf"/>
</dbReference>
<reference evidence="4 5" key="1">
    <citation type="submission" date="2021-02" db="EMBL/GenBank/DDBJ databases">
        <title>De Novo genome assembly of isolated myxobacteria.</title>
        <authorList>
            <person name="Stevens D.C."/>
        </authorList>
    </citation>
    <scope>NUCLEOTIDE SEQUENCE [LARGE SCALE GENOMIC DNA]</scope>
    <source>
        <strain evidence="4 5">SCHIC003</strain>
    </source>
</reference>
<organism evidence="4 5">
    <name type="scientific">Myxococcus landrumensis</name>
    <dbReference type="NCBI Taxonomy" id="2813577"/>
    <lineage>
        <taxon>Bacteria</taxon>
        <taxon>Pseudomonadati</taxon>
        <taxon>Myxococcota</taxon>
        <taxon>Myxococcia</taxon>
        <taxon>Myxococcales</taxon>
        <taxon>Cystobacterineae</taxon>
        <taxon>Myxococcaceae</taxon>
        <taxon>Myxococcus</taxon>
    </lineage>
</organism>
<keyword evidence="2" id="KW-0472">Membrane</keyword>
<keyword evidence="5" id="KW-1185">Reference proteome</keyword>
<keyword evidence="2" id="KW-0812">Transmembrane</keyword>
<dbReference type="PANTHER" id="PTHR30273">
    <property type="entry name" value="PERIPLASMIC SIGNAL SENSOR AND SIGMA FACTOR ACTIVATOR FECR-RELATED"/>
    <property type="match status" value="1"/>
</dbReference>
<evidence type="ECO:0000256" key="2">
    <source>
        <dbReference type="SAM" id="Phobius"/>
    </source>
</evidence>
<gene>
    <name evidence="4" type="ORF">JY572_15100</name>
</gene>
<dbReference type="InterPro" id="IPR006860">
    <property type="entry name" value="FecR"/>
</dbReference>
<evidence type="ECO:0000259" key="3">
    <source>
        <dbReference type="Pfam" id="PF04773"/>
    </source>
</evidence>
<dbReference type="InterPro" id="IPR012373">
    <property type="entry name" value="Ferrdict_sens_TM"/>
</dbReference>
<keyword evidence="2" id="KW-1133">Transmembrane helix</keyword>
<feature type="region of interest" description="Disordered" evidence="1">
    <location>
        <begin position="343"/>
        <end position="478"/>
    </location>
</feature>
<feature type="domain" description="FecR protein" evidence="3">
    <location>
        <begin position="186"/>
        <end position="278"/>
    </location>
</feature>
<sequence>MAHLETRALWALAANESSAEETTRAQAHLGQCAKCTEELERVRTTRAMLQEARAEQPSVPWDALGTKLRSQAAARLAADASRWRWPRMPVVQWPWGLALAGAVAAMVAFWVAIPREPSTQASPADTMIAEQRPTASGAQVAETGATSSRDSDTAHAESTTGAMLKERGGELRELRAGMRLGSGTAVQTPARASAMLRLPDASRAKLSAESEVELSRAEARDVHLTVRQGRLSVKASHTERRGFRVDVADLRVWVVGTVFTVERTAEGASVAVAEGRVRVESDGRPPRMVGAGERIELRERDRDLKQEPLSGADREALDAVNQAPEPALPEAGLTVPTAANTPESAQAVRPAVAHAPSTVKPALATTPSTQPEPRSKVMSASMAMKHDKPQSPSSSAPRAAPETTVPEEPRPTTAVAKAGSPSTPSGNPEQEFAPYPAPSVAESLPPPPVSNAPAVPPPAPPVQVAQTPPPKRKSEGLIPMSLLSKDSDERFLGYARLQMGPRTCENFLAGLEEIADRSPRTDHREQARYLRARCFEERLQGQDAKMEYRQYLNEFPRGRYVREAGAAILP</sequence>
<dbReference type="EMBL" id="CP071091">
    <property type="protein sequence ID" value="QSQ17303.1"/>
    <property type="molecule type" value="Genomic_DNA"/>
</dbReference>
<feature type="compositionally biased region" description="Low complexity" evidence="1">
    <location>
        <begin position="390"/>
        <end position="415"/>
    </location>
</feature>
<accession>A0ABX7NM23</accession>
<proteinExistence type="predicted"/>
<dbReference type="Proteomes" id="UP000663090">
    <property type="component" value="Chromosome"/>
</dbReference>
<evidence type="ECO:0000313" key="4">
    <source>
        <dbReference type="EMBL" id="QSQ17303.1"/>
    </source>
</evidence>
<dbReference type="Pfam" id="PF04773">
    <property type="entry name" value="FecR"/>
    <property type="match status" value="1"/>
</dbReference>
<protein>
    <submittedName>
        <fullName evidence="4">FecR domain-containing protein</fullName>
    </submittedName>
</protein>
<dbReference type="Gene3D" id="1.10.10.1320">
    <property type="entry name" value="Anti-sigma factor, zinc-finger domain"/>
    <property type="match status" value="1"/>
</dbReference>
<dbReference type="RefSeq" id="WP_206718933.1">
    <property type="nucleotide sequence ID" value="NZ_CP071091.1"/>
</dbReference>
<evidence type="ECO:0000313" key="5">
    <source>
        <dbReference type="Proteomes" id="UP000663090"/>
    </source>
</evidence>
<dbReference type="Gene3D" id="1.25.40.10">
    <property type="entry name" value="Tetratricopeptide repeat domain"/>
    <property type="match status" value="1"/>
</dbReference>
<feature type="region of interest" description="Disordered" evidence="1">
    <location>
        <begin position="132"/>
        <end position="166"/>
    </location>
</feature>
<feature type="transmembrane region" description="Helical" evidence="2">
    <location>
        <begin position="93"/>
        <end position="113"/>
    </location>
</feature>
<evidence type="ECO:0000256" key="1">
    <source>
        <dbReference type="SAM" id="MobiDB-lite"/>
    </source>
</evidence>
<dbReference type="PANTHER" id="PTHR30273:SF2">
    <property type="entry name" value="PROTEIN FECR"/>
    <property type="match status" value="1"/>
</dbReference>